<evidence type="ECO:0000313" key="2">
    <source>
        <dbReference type="Proteomes" id="UP000266673"/>
    </source>
</evidence>
<reference evidence="1 2" key="1">
    <citation type="submission" date="2018-06" db="EMBL/GenBank/DDBJ databases">
        <title>Comparative genomics reveals the genomic features of Rhizophagus irregularis, R. cerebriforme, R. diaphanum and Gigaspora rosea, and their symbiotic lifestyle signature.</title>
        <authorList>
            <person name="Morin E."/>
            <person name="San Clemente H."/>
            <person name="Chen E.C.H."/>
            <person name="De La Providencia I."/>
            <person name="Hainaut M."/>
            <person name="Kuo A."/>
            <person name="Kohler A."/>
            <person name="Murat C."/>
            <person name="Tang N."/>
            <person name="Roy S."/>
            <person name="Loubradou J."/>
            <person name="Henrissat B."/>
            <person name="Grigoriev I.V."/>
            <person name="Corradi N."/>
            <person name="Roux C."/>
            <person name="Martin F.M."/>
        </authorList>
    </citation>
    <scope>NUCLEOTIDE SEQUENCE [LARGE SCALE GENOMIC DNA]</scope>
    <source>
        <strain evidence="1 2">DAOM 194757</strain>
    </source>
</reference>
<name>A0A397VV82_9GLOM</name>
<dbReference type="Proteomes" id="UP000266673">
    <property type="component" value="Unassembled WGS sequence"/>
</dbReference>
<protein>
    <submittedName>
        <fullName evidence="1">Uncharacterized protein</fullName>
    </submittedName>
</protein>
<proteinExistence type="predicted"/>
<organism evidence="1 2">
    <name type="scientific">Gigaspora rosea</name>
    <dbReference type="NCBI Taxonomy" id="44941"/>
    <lineage>
        <taxon>Eukaryota</taxon>
        <taxon>Fungi</taxon>
        <taxon>Fungi incertae sedis</taxon>
        <taxon>Mucoromycota</taxon>
        <taxon>Glomeromycotina</taxon>
        <taxon>Glomeromycetes</taxon>
        <taxon>Diversisporales</taxon>
        <taxon>Gigasporaceae</taxon>
        <taxon>Gigaspora</taxon>
    </lineage>
</organism>
<dbReference type="AlphaFoldDB" id="A0A397VV82"/>
<evidence type="ECO:0000313" key="1">
    <source>
        <dbReference type="EMBL" id="RIB25642.1"/>
    </source>
</evidence>
<sequence>MMISKYNYAIDLSLKNSHGKSKVEFIKCIIQDDETLNIYEKIFTFMMLQGVQIEDENTLDKELIEHTIQNDKSLNQPEKILFLDLVQRIKINKFRIKALKRALNIIDKSKNDWNYQSYAIQNDEFLNQYEKIFVLAMFEKYVHILLIFFLSH</sequence>
<gene>
    <name evidence="1" type="ORF">C2G38_431896</name>
</gene>
<accession>A0A397VV82</accession>
<keyword evidence="2" id="KW-1185">Reference proteome</keyword>
<comment type="caution">
    <text evidence="1">The sequence shown here is derived from an EMBL/GenBank/DDBJ whole genome shotgun (WGS) entry which is preliminary data.</text>
</comment>
<dbReference type="EMBL" id="QKWP01000166">
    <property type="protein sequence ID" value="RIB25642.1"/>
    <property type="molecule type" value="Genomic_DNA"/>
</dbReference>